<evidence type="ECO:0000313" key="2">
    <source>
        <dbReference type="EMBL" id="KXN65713.1"/>
    </source>
</evidence>
<name>A0A137NSG2_CONC2</name>
<dbReference type="InterPro" id="IPR015915">
    <property type="entry name" value="Kelch-typ_b-propeller"/>
</dbReference>
<dbReference type="Gene3D" id="2.120.10.80">
    <property type="entry name" value="Kelch-type beta propeller"/>
    <property type="match status" value="1"/>
</dbReference>
<dbReference type="EMBL" id="KQ964827">
    <property type="protein sequence ID" value="KXN65713.1"/>
    <property type="molecule type" value="Genomic_DNA"/>
</dbReference>
<evidence type="ECO:0000313" key="3">
    <source>
        <dbReference type="Proteomes" id="UP000070444"/>
    </source>
</evidence>
<keyword evidence="3" id="KW-1185">Reference proteome</keyword>
<dbReference type="OrthoDB" id="432528at2759"/>
<gene>
    <name evidence="2" type="ORF">CONCODRAFT_12617</name>
</gene>
<proteinExistence type="predicted"/>
<feature type="signal peptide" evidence="1">
    <location>
        <begin position="1"/>
        <end position="21"/>
    </location>
</feature>
<sequence>MNLIIVLLYSISIIAIKFVSTAVRENKLYAISANDSDNSFQVTSYELKDGSIKDIFSNGISSSLTKLGRGFELKFFDIPNTLQEYRDKLWLKADQTSADTKTSNTDSNFMGYINLNDLSFKRDTSFIEFPKDENFPVFGYTMNTITNERESALYITGGVIYSKSKDAYISSNSFFKYNFATKKWDDMTSGAKGKLNPVYNHTSVVADKTLVLIGGRVAKDPTKDSTLNVSEDGLFKINSIYNLTKFDTVTNNWKLTEFSANFYSNKVYTLGGSATSNEKQAPDRNTKLGILDYNGNQWSWSPVFDDAGNIFNSPVEAKSSLIFNDQIILTSGKNVEKG</sequence>
<dbReference type="SUPFAM" id="SSF117281">
    <property type="entry name" value="Kelch motif"/>
    <property type="match status" value="1"/>
</dbReference>
<accession>A0A137NSG2</accession>
<protein>
    <recommendedName>
        <fullName evidence="4">Galactose oxidase</fullName>
    </recommendedName>
</protein>
<reference evidence="2 3" key="1">
    <citation type="journal article" date="2015" name="Genome Biol. Evol.">
        <title>Phylogenomic analyses indicate that early fungi evolved digesting cell walls of algal ancestors of land plants.</title>
        <authorList>
            <person name="Chang Y."/>
            <person name="Wang S."/>
            <person name="Sekimoto S."/>
            <person name="Aerts A.L."/>
            <person name="Choi C."/>
            <person name="Clum A."/>
            <person name="LaButti K.M."/>
            <person name="Lindquist E.A."/>
            <person name="Yee Ngan C."/>
            <person name="Ohm R.A."/>
            <person name="Salamov A.A."/>
            <person name="Grigoriev I.V."/>
            <person name="Spatafora J.W."/>
            <person name="Berbee M.L."/>
        </authorList>
    </citation>
    <scope>NUCLEOTIDE SEQUENCE [LARGE SCALE GENOMIC DNA]</scope>
    <source>
        <strain evidence="2 3">NRRL 28638</strain>
    </source>
</reference>
<organism evidence="2 3">
    <name type="scientific">Conidiobolus coronatus (strain ATCC 28846 / CBS 209.66 / NRRL 28638)</name>
    <name type="common">Delacroixia coronata</name>
    <dbReference type="NCBI Taxonomy" id="796925"/>
    <lineage>
        <taxon>Eukaryota</taxon>
        <taxon>Fungi</taxon>
        <taxon>Fungi incertae sedis</taxon>
        <taxon>Zoopagomycota</taxon>
        <taxon>Entomophthoromycotina</taxon>
        <taxon>Entomophthoromycetes</taxon>
        <taxon>Entomophthorales</taxon>
        <taxon>Ancylistaceae</taxon>
        <taxon>Conidiobolus</taxon>
    </lineage>
</organism>
<keyword evidence="1" id="KW-0732">Signal</keyword>
<feature type="chain" id="PRO_5007294033" description="Galactose oxidase" evidence="1">
    <location>
        <begin position="22"/>
        <end position="338"/>
    </location>
</feature>
<evidence type="ECO:0008006" key="4">
    <source>
        <dbReference type="Google" id="ProtNLM"/>
    </source>
</evidence>
<evidence type="ECO:0000256" key="1">
    <source>
        <dbReference type="SAM" id="SignalP"/>
    </source>
</evidence>
<dbReference type="Proteomes" id="UP000070444">
    <property type="component" value="Unassembled WGS sequence"/>
</dbReference>
<dbReference type="AlphaFoldDB" id="A0A137NSG2"/>